<feature type="transmembrane region" description="Helical" evidence="6">
    <location>
        <begin position="714"/>
        <end position="733"/>
    </location>
</feature>
<dbReference type="Pfam" id="PF12704">
    <property type="entry name" value="MacB_PCD"/>
    <property type="match status" value="2"/>
</dbReference>
<evidence type="ECO:0000256" key="1">
    <source>
        <dbReference type="ARBA" id="ARBA00004651"/>
    </source>
</evidence>
<feature type="transmembrane region" description="Helical" evidence="6">
    <location>
        <begin position="20"/>
        <end position="40"/>
    </location>
</feature>
<evidence type="ECO:0000313" key="9">
    <source>
        <dbReference type="EMBL" id="QGY47276.1"/>
    </source>
</evidence>
<evidence type="ECO:0000256" key="6">
    <source>
        <dbReference type="SAM" id="Phobius"/>
    </source>
</evidence>
<reference evidence="9 10" key="1">
    <citation type="submission" date="2019-11" db="EMBL/GenBank/DDBJ databases">
        <authorList>
            <person name="Zheng R.K."/>
            <person name="Sun C.M."/>
        </authorList>
    </citation>
    <scope>NUCLEOTIDE SEQUENCE [LARGE SCALE GENOMIC DNA]</scope>
    <source>
        <strain evidence="9 10">WC007</strain>
    </source>
</reference>
<comment type="subcellular location">
    <subcellularLocation>
        <location evidence="1">Cell membrane</location>
        <topology evidence="1">Multi-pass membrane protein</topology>
    </subcellularLocation>
</comment>
<dbReference type="AlphaFoldDB" id="A0A6I6JVX7"/>
<feature type="domain" description="MacB-like periplasmic core" evidence="8">
    <location>
        <begin position="473"/>
        <end position="628"/>
    </location>
</feature>
<evidence type="ECO:0000313" key="10">
    <source>
        <dbReference type="Proteomes" id="UP000428260"/>
    </source>
</evidence>
<evidence type="ECO:0000259" key="7">
    <source>
        <dbReference type="Pfam" id="PF02687"/>
    </source>
</evidence>
<feature type="domain" description="MacB-like periplasmic core" evidence="8">
    <location>
        <begin position="18"/>
        <end position="235"/>
    </location>
</feature>
<dbReference type="KEGG" id="mcos:GM418_27505"/>
<dbReference type="PANTHER" id="PTHR30572:SF18">
    <property type="entry name" value="ABC-TYPE MACROLIDE FAMILY EXPORT SYSTEM PERMEASE COMPONENT 2"/>
    <property type="match status" value="1"/>
</dbReference>
<protein>
    <submittedName>
        <fullName evidence="9">FtsX-like permease family protein</fullName>
    </submittedName>
</protein>
<dbReference type="GO" id="GO:0022857">
    <property type="term" value="F:transmembrane transporter activity"/>
    <property type="evidence" value="ECO:0007669"/>
    <property type="project" value="TreeGrafter"/>
</dbReference>
<feature type="transmembrane region" description="Helical" evidence="6">
    <location>
        <begin position="371"/>
        <end position="396"/>
    </location>
</feature>
<feature type="transmembrane region" description="Helical" evidence="6">
    <location>
        <begin position="279"/>
        <end position="305"/>
    </location>
</feature>
<dbReference type="Pfam" id="PF02687">
    <property type="entry name" value="FtsX"/>
    <property type="match status" value="2"/>
</dbReference>
<evidence type="ECO:0000256" key="2">
    <source>
        <dbReference type="ARBA" id="ARBA00022475"/>
    </source>
</evidence>
<feature type="domain" description="ABC3 transporter permease C-terminal" evidence="7">
    <location>
        <begin position="284"/>
        <end position="401"/>
    </location>
</feature>
<proteinExistence type="predicted"/>
<accession>A0A6I6JVX7</accession>
<dbReference type="GO" id="GO:0005886">
    <property type="term" value="C:plasma membrane"/>
    <property type="evidence" value="ECO:0007669"/>
    <property type="project" value="UniProtKB-SubCell"/>
</dbReference>
<gene>
    <name evidence="9" type="ORF">GM418_27505</name>
</gene>
<keyword evidence="5 6" id="KW-0472">Membrane</keyword>
<dbReference type="EMBL" id="CP046401">
    <property type="protein sequence ID" value="QGY47276.1"/>
    <property type="molecule type" value="Genomic_DNA"/>
</dbReference>
<feature type="transmembrane region" description="Helical" evidence="6">
    <location>
        <begin position="326"/>
        <end position="351"/>
    </location>
</feature>
<sequence>MWNIKFVLKSLKKSFSITFINIIGFSLGLCVTFFLIQYLLNEYSYDSFQKDKDRIFRVAVKSYQKDKFEDETYVYTSEMGTALKQDFPGVEQYATISYPKSDIFYYNNSPFKIEHYRYASSGFFQLFSFNLKEGDPQKALENPYSLVVTEKLAESLFGNHDPVGKQLILNDQNYTITGVAADPPKNTDVRFNMLISFSTRYKQKNVYMGWNGGNQYIHYIKLVSGTDITTLSAKADTFMWKYINKDYEKVNIKDEIYFQPLPDIHLHHNADSGWLRTSILTFSMIALMLLVVVIINFINLFIANAGKQLKTMGLVKIHGASRSRTIKYLLTEIAVLISVSILIALALVSLFHPWFEQLAGKPIPTIAESGFAYALLIVCTILIVTLLSAFFPSLFISSVQPSKIIKNNVAVGKSGKTLKNGLVVFQFFISILLIVATLTLQKQIRFMQGFNSGYDKENVLILPLQTSELRKKADLLKQEIAKISGVKNSCAVSEVPYDGLTSNGYFPEGKATPELINVIDVDEDFLSMLNISVTKGENFSQEMGTDDNAYLVNEALVKKMGWDDPIGKTIRRGGVHPIIGVVKDFNFASLRSSILPLIITNKSWDGYFNYLLVKTSGTNISETIKEIAEKWENVVPNSLFEYSFLDQQFDQAYRIELSIQRLVQFFSVVTILIALLGLLGLSKFSIDNRVKEIGVRKVNGATISEILMLLNKNYVALIVTAFGLAVPLSWFVMNKLLENFAYKTGLSWWIFALAGILALGIALLTVSWQSWRAATRNPVEALRYE</sequence>
<feature type="domain" description="ABC3 transporter permease C-terminal" evidence="7">
    <location>
        <begin position="665"/>
        <end position="778"/>
    </location>
</feature>
<evidence type="ECO:0000259" key="8">
    <source>
        <dbReference type="Pfam" id="PF12704"/>
    </source>
</evidence>
<evidence type="ECO:0000256" key="4">
    <source>
        <dbReference type="ARBA" id="ARBA00022989"/>
    </source>
</evidence>
<feature type="transmembrane region" description="Helical" evidence="6">
    <location>
        <begin position="745"/>
        <end position="766"/>
    </location>
</feature>
<feature type="transmembrane region" description="Helical" evidence="6">
    <location>
        <begin position="417"/>
        <end position="440"/>
    </location>
</feature>
<feature type="transmembrane region" description="Helical" evidence="6">
    <location>
        <begin position="662"/>
        <end position="681"/>
    </location>
</feature>
<organism evidence="9 10">
    <name type="scientific">Maribellus comscasis</name>
    <dbReference type="NCBI Taxonomy" id="2681766"/>
    <lineage>
        <taxon>Bacteria</taxon>
        <taxon>Pseudomonadati</taxon>
        <taxon>Bacteroidota</taxon>
        <taxon>Bacteroidia</taxon>
        <taxon>Marinilabiliales</taxon>
        <taxon>Prolixibacteraceae</taxon>
        <taxon>Maribellus</taxon>
    </lineage>
</organism>
<keyword evidence="10" id="KW-1185">Reference proteome</keyword>
<evidence type="ECO:0000256" key="5">
    <source>
        <dbReference type="ARBA" id="ARBA00023136"/>
    </source>
</evidence>
<dbReference type="PANTHER" id="PTHR30572">
    <property type="entry name" value="MEMBRANE COMPONENT OF TRANSPORTER-RELATED"/>
    <property type="match status" value="1"/>
</dbReference>
<dbReference type="InterPro" id="IPR003838">
    <property type="entry name" value="ABC3_permease_C"/>
</dbReference>
<name>A0A6I6JVX7_9BACT</name>
<evidence type="ECO:0000256" key="3">
    <source>
        <dbReference type="ARBA" id="ARBA00022692"/>
    </source>
</evidence>
<keyword evidence="2" id="KW-1003">Cell membrane</keyword>
<dbReference type="RefSeq" id="WP_158870987.1">
    <property type="nucleotide sequence ID" value="NZ_CP046401.1"/>
</dbReference>
<keyword evidence="3 6" id="KW-0812">Transmembrane</keyword>
<dbReference type="Proteomes" id="UP000428260">
    <property type="component" value="Chromosome"/>
</dbReference>
<keyword evidence="4 6" id="KW-1133">Transmembrane helix</keyword>
<dbReference type="InterPro" id="IPR050250">
    <property type="entry name" value="Macrolide_Exporter_MacB"/>
</dbReference>
<dbReference type="InterPro" id="IPR025857">
    <property type="entry name" value="MacB_PCD"/>
</dbReference>